<proteinExistence type="predicted"/>
<dbReference type="EMBL" id="CAJVPM010003765">
    <property type="protein sequence ID" value="CAG8505507.1"/>
    <property type="molecule type" value="Genomic_DNA"/>
</dbReference>
<comment type="caution">
    <text evidence="1">The sequence shown here is derived from an EMBL/GenBank/DDBJ whole genome shotgun (WGS) entry which is preliminary data.</text>
</comment>
<evidence type="ECO:0000313" key="2">
    <source>
        <dbReference type="Proteomes" id="UP000789860"/>
    </source>
</evidence>
<evidence type="ECO:0000313" key="1">
    <source>
        <dbReference type="EMBL" id="CAG8505507.1"/>
    </source>
</evidence>
<gene>
    <name evidence="1" type="ORF">SCALOS_LOCUS3431</name>
</gene>
<sequence length="135" mass="15809">MYKQNNTTVNECKLIIEANEAMCCEFISSFLLYEQEEANSDEAFKTEDYDYLYEIVSTGIDWHFIMFISEEIFCTSNSEYQIDLTKKVLKGNQKNLRENIKQVISIVVGLLKDRVTVCDEPESKRCCMQEKITKK</sequence>
<protein>
    <submittedName>
        <fullName evidence="1">78_t:CDS:1</fullName>
    </submittedName>
</protein>
<dbReference type="Proteomes" id="UP000789860">
    <property type="component" value="Unassembled WGS sequence"/>
</dbReference>
<organism evidence="1 2">
    <name type="scientific">Scutellospora calospora</name>
    <dbReference type="NCBI Taxonomy" id="85575"/>
    <lineage>
        <taxon>Eukaryota</taxon>
        <taxon>Fungi</taxon>
        <taxon>Fungi incertae sedis</taxon>
        <taxon>Mucoromycota</taxon>
        <taxon>Glomeromycotina</taxon>
        <taxon>Glomeromycetes</taxon>
        <taxon>Diversisporales</taxon>
        <taxon>Gigasporaceae</taxon>
        <taxon>Scutellospora</taxon>
    </lineage>
</organism>
<reference evidence="1" key="1">
    <citation type="submission" date="2021-06" db="EMBL/GenBank/DDBJ databases">
        <authorList>
            <person name="Kallberg Y."/>
            <person name="Tangrot J."/>
            <person name="Rosling A."/>
        </authorList>
    </citation>
    <scope>NUCLEOTIDE SEQUENCE</scope>
    <source>
        <strain evidence="1">AU212A</strain>
    </source>
</reference>
<name>A0ACA9L3Q3_9GLOM</name>
<keyword evidence="2" id="KW-1185">Reference proteome</keyword>
<accession>A0ACA9L3Q3</accession>